<dbReference type="Gene3D" id="1.10.10.10">
    <property type="entry name" value="Winged helix-like DNA-binding domain superfamily/Winged helix DNA-binding domain"/>
    <property type="match status" value="1"/>
</dbReference>
<dbReference type="CDD" id="cd01124">
    <property type="entry name" value="KaiC-like"/>
    <property type="match status" value="1"/>
</dbReference>
<evidence type="ECO:0000313" key="8">
    <source>
        <dbReference type="EMBL" id="AOY79813.1"/>
    </source>
</evidence>
<keyword evidence="3" id="KW-0808">Transferase</keyword>
<keyword evidence="4" id="KW-0677">Repeat</keyword>
<evidence type="ECO:0000256" key="3">
    <source>
        <dbReference type="ARBA" id="ARBA00022679"/>
    </source>
</evidence>
<dbReference type="InterPro" id="IPR014774">
    <property type="entry name" value="KaiC-like_dom"/>
</dbReference>
<evidence type="ECO:0000259" key="7">
    <source>
        <dbReference type="PROSITE" id="PS51146"/>
    </source>
</evidence>
<sequence length="556" mass="62130">MIRPRTKPLGKLPTSIPGLDSILAGGIPELSINIITGPPGSGKTIFTQQILYTNASTEHKALYLVTLSEPSVKLLHYLQKFDFFDPTKVGTGVIYLDIGEIIREQGLTEAVAAIINYVKEYRPALIGIDSFKAIHDLATDPVEVRKFGYDLSVRLTTWGVTAFLVGEYTDEEIKHQPIFAIADGIIRLQNQPLGLHFQRYVDVLKLRGENYFTGLHPFEISQTGIEVYPRIKMLKNLWMKTQVSQQKLSTGIPELDRMLDGGLQHSTATMVAGGAGTGKTLMGLHFIVAGILQGEPGVIVTFQENPQQLKAIALSLGWDLDSMEKQGMLVHMYDSPVELQPDIHAAKVKAVVDRVKARRIMLDSLKDIEIATPNKVRYKDYIYSLVNQLKLQGVTTIVTNEIGELFGPFQLSEHGVSFVVDNVILLRYVELSGRIGRAINIMKVRGAPHSKEIRFFEITSDGIRINEVIQAQTGVLTGMPVFNNTYLNDNGFKELLNQSRNIMKILQGVEEMDINELANRTGFSPQDLLHELDNLKQQGMVITWEHQNTTYYKATI</sequence>
<evidence type="ECO:0000313" key="9">
    <source>
        <dbReference type="Proteomes" id="UP000176944"/>
    </source>
</evidence>
<feature type="domain" description="KaiC" evidence="7">
    <location>
        <begin position="246"/>
        <end position="479"/>
    </location>
</feature>
<keyword evidence="6" id="KW-0378">Hydrolase</keyword>
<accession>A0A1D9FWW0</accession>
<dbReference type="PROSITE" id="PS51146">
    <property type="entry name" value="KAIC"/>
    <property type="match status" value="2"/>
</dbReference>
<gene>
    <name evidence="8" type="ORF">BJP36_07600</name>
</gene>
<keyword evidence="5" id="KW-0418">Kinase</keyword>
<dbReference type="InterPro" id="IPR036390">
    <property type="entry name" value="WH_DNA-bd_sf"/>
</dbReference>
<dbReference type="CDD" id="cd00090">
    <property type="entry name" value="HTH_ARSR"/>
    <property type="match status" value="1"/>
</dbReference>
<dbReference type="InterPro" id="IPR027417">
    <property type="entry name" value="P-loop_NTPase"/>
</dbReference>
<dbReference type="PIRSF" id="PIRSF039117">
    <property type="entry name" value="KaiC"/>
    <property type="match status" value="1"/>
</dbReference>
<dbReference type="GO" id="GO:0004674">
    <property type="term" value="F:protein serine/threonine kinase activity"/>
    <property type="evidence" value="ECO:0007669"/>
    <property type="project" value="UniProtKB-EC"/>
</dbReference>
<dbReference type="GO" id="GO:0005524">
    <property type="term" value="F:ATP binding"/>
    <property type="evidence" value="ECO:0007669"/>
    <property type="project" value="InterPro"/>
</dbReference>
<evidence type="ECO:0000256" key="4">
    <source>
        <dbReference type="ARBA" id="ARBA00022737"/>
    </source>
</evidence>
<dbReference type="EC" id="2.7.11.1" evidence="1"/>
<dbReference type="PANTHER" id="PTHR42926">
    <property type="match status" value="1"/>
</dbReference>
<dbReference type="PANTHER" id="PTHR42926:SF1">
    <property type="entry name" value="CIRCADIAN CLOCK OSCILLATOR PROTEIN KAIC 1"/>
    <property type="match status" value="1"/>
</dbReference>
<dbReference type="Proteomes" id="UP000176944">
    <property type="component" value="Chromosome"/>
</dbReference>
<proteinExistence type="predicted"/>
<organism evidence="8 9">
    <name type="scientific">Moorena producens (strain JHB)</name>
    <dbReference type="NCBI Taxonomy" id="1454205"/>
    <lineage>
        <taxon>Bacteria</taxon>
        <taxon>Bacillati</taxon>
        <taxon>Cyanobacteriota</taxon>
        <taxon>Cyanophyceae</taxon>
        <taxon>Coleofasciculales</taxon>
        <taxon>Coleofasciculaceae</taxon>
        <taxon>Moorena</taxon>
    </lineage>
</organism>
<feature type="domain" description="KaiC" evidence="7">
    <location>
        <begin position="10"/>
        <end position="241"/>
    </location>
</feature>
<protein>
    <recommendedName>
        <fullName evidence="1">non-specific serine/threonine protein kinase</fullName>
        <ecNumber evidence="1">2.7.11.1</ecNumber>
    </recommendedName>
</protein>
<dbReference type="InterPro" id="IPR036388">
    <property type="entry name" value="WH-like_DNA-bd_sf"/>
</dbReference>
<dbReference type="GO" id="GO:0016787">
    <property type="term" value="F:hydrolase activity"/>
    <property type="evidence" value="ECO:0007669"/>
    <property type="project" value="UniProtKB-KW"/>
</dbReference>
<dbReference type="InterPro" id="IPR051347">
    <property type="entry name" value="Circadian_clock_KaiC-rel"/>
</dbReference>
<dbReference type="Pfam" id="PF06745">
    <property type="entry name" value="ATPase"/>
    <property type="match status" value="2"/>
</dbReference>
<evidence type="ECO:0000256" key="5">
    <source>
        <dbReference type="ARBA" id="ARBA00022777"/>
    </source>
</evidence>
<dbReference type="InterPro" id="IPR030665">
    <property type="entry name" value="KaiC"/>
</dbReference>
<name>A0A1D9FWW0_MOOP1</name>
<dbReference type="AlphaFoldDB" id="A0A1D9FWW0"/>
<evidence type="ECO:0000256" key="1">
    <source>
        <dbReference type="ARBA" id="ARBA00012513"/>
    </source>
</evidence>
<dbReference type="InterPro" id="IPR011991">
    <property type="entry name" value="ArsR-like_HTH"/>
</dbReference>
<evidence type="ECO:0000256" key="2">
    <source>
        <dbReference type="ARBA" id="ARBA00022553"/>
    </source>
</evidence>
<dbReference type="Gene3D" id="3.40.50.300">
    <property type="entry name" value="P-loop containing nucleotide triphosphate hydrolases"/>
    <property type="match status" value="2"/>
</dbReference>
<dbReference type="InterPro" id="IPR010624">
    <property type="entry name" value="KaiC_dom"/>
</dbReference>
<evidence type="ECO:0000256" key="6">
    <source>
        <dbReference type="ARBA" id="ARBA00022801"/>
    </source>
</evidence>
<dbReference type="EMBL" id="CP017708">
    <property type="protein sequence ID" value="AOY79813.1"/>
    <property type="molecule type" value="Genomic_DNA"/>
</dbReference>
<reference evidence="9" key="1">
    <citation type="submission" date="2016-10" db="EMBL/GenBank/DDBJ databases">
        <title>Comparative genomics uncovers the prolific and rare metabolic potential of the cyanobacterial genus Moorea.</title>
        <authorList>
            <person name="Leao T."/>
            <person name="Castelao G."/>
            <person name="Korobeynikov A."/>
            <person name="Monroe E.A."/>
            <person name="Podell S."/>
            <person name="Glukhov E."/>
            <person name="Allen E."/>
            <person name="Gerwick W.H."/>
            <person name="Gerwick L."/>
        </authorList>
    </citation>
    <scope>NUCLEOTIDE SEQUENCE [LARGE SCALE GENOMIC DNA]</scope>
    <source>
        <strain evidence="9">JHB</strain>
    </source>
</reference>
<dbReference type="SUPFAM" id="SSF52540">
    <property type="entry name" value="P-loop containing nucleoside triphosphate hydrolases"/>
    <property type="match status" value="2"/>
</dbReference>
<dbReference type="SUPFAM" id="SSF46785">
    <property type="entry name" value="Winged helix' DNA-binding domain"/>
    <property type="match status" value="1"/>
</dbReference>
<keyword evidence="2" id="KW-0597">Phosphoprotein</keyword>